<keyword evidence="1" id="KW-1133">Transmembrane helix</keyword>
<gene>
    <name evidence="2" type="ORF">XhyaCFBP1156_20695</name>
</gene>
<name>A0A2S7ENW4_9XANT</name>
<dbReference type="Gene3D" id="2.40.50.100">
    <property type="match status" value="1"/>
</dbReference>
<reference evidence="3" key="1">
    <citation type="submission" date="2016-08" db="EMBL/GenBank/DDBJ databases">
        <authorList>
            <person name="Merda D."/>
            <person name="Briand M."/>
            <person name="Taghouti G."/>
            <person name="Carrere S."/>
            <person name="Gouzy J."/>
            <person name="Portier P."/>
            <person name="Jacques M.-A."/>
            <person name="Fischer-Le Saux M."/>
        </authorList>
    </citation>
    <scope>NUCLEOTIDE SEQUENCE [LARGE SCALE GENOMIC DNA]</scope>
    <source>
        <strain evidence="3">CFBP1156</strain>
    </source>
</reference>
<protein>
    <submittedName>
        <fullName evidence="2">Uncharacterized protein</fullName>
    </submittedName>
</protein>
<keyword evidence="3" id="KW-1185">Reference proteome</keyword>
<feature type="non-terminal residue" evidence="2">
    <location>
        <position position="156"/>
    </location>
</feature>
<keyword evidence="1" id="KW-0472">Membrane</keyword>
<dbReference type="SUPFAM" id="SSF51230">
    <property type="entry name" value="Single hybrid motif"/>
    <property type="match status" value="1"/>
</dbReference>
<sequence>MAPKHSEVPRMSSLFRPESLEARENELLGRVRSSVPSSLRFIAAMASLLFLGVVVFVCFATYARKIEIQGYLAPVGGDMKVVAPSSGTLKAIYVKVGGDKVKKGDLLAVISSEITSEKTNQFQLLLRKALAAGRLNFQVQHLTERRVLRWEDSTVI</sequence>
<evidence type="ECO:0000256" key="1">
    <source>
        <dbReference type="SAM" id="Phobius"/>
    </source>
</evidence>
<comment type="caution">
    <text evidence="2">The sequence shown here is derived from an EMBL/GenBank/DDBJ whole genome shotgun (WGS) entry which is preliminary data.</text>
</comment>
<keyword evidence="1" id="KW-0812">Transmembrane</keyword>
<dbReference type="AlphaFoldDB" id="A0A2S7ENW4"/>
<organism evidence="2 3">
    <name type="scientific">Xanthomonas hyacinthi</name>
    <dbReference type="NCBI Taxonomy" id="56455"/>
    <lineage>
        <taxon>Bacteria</taxon>
        <taxon>Pseudomonadati</taxon>
        <taxon>Pseudomonadota</taxon>
        <taxon>Gammaproteobacteria</taxon>
        <taxon>Lysobacterales</taxon>
        <taxon>Lysobacteraceae</taxon>
        <taxon>Xanthomonas</taxon>
    </lineage>
</organism>
<evidence type="ECO:0000313" key="2">
    <source>
        <dbReference type="EMBL" id="PPU93671.1"/>
    </source>
</evidence>
<evidence type="ECO:0000313" key="3">
    <source>
        <dbReference type="Proteomes" id="UP000238261"/>
    </source>
</evidence>
<feature type="transmembrane region" description="Helical" evidence="1">
    <location>
        <begin position="41"/>
        <end position="62"/>
    </location>
</feature>
<accession>A0A2S7ENW4</accession>
<dbReference type="InterPro" id="IPR011053">
    <property type="entry name" value="Single_hybrid_motif"/>
</dbReference>
<dbReference type="Proteomes" id="UP000238261">
    <property type="component" value="Unassembled WGS sequence"/>
</dbReference>
<dbReference type="EMBL" id="MDEG01000043">
    <property type="protein sequence ID" value="PPU93671.1"/>
    <property type="molecule type" value="Genomic_DNA"/>
</dbReference>
<proteinExistence type="predicted"/>